<dbReference type="InterPro" id="IPR035550">
    <property type="entry name" value="Bem1/Scd2_PX"/>
</dbReference>
<dbReference type="InterPro" id="IPR036871">
    <property type="entry name" value="PX_dom_sf"/>
</dbReference>
<sequence>MFLPKEKIKPPKSLRSARLSVVKNQISTPVIQSTAIAPKKVIKALYDYKAQQPFELSFSRGDFFLVSPGTETDPDYYEAFNPITNSRGKVPVSYFQALEKHEKAMVDSAKVQTTLSSPSQPVETHQKPHPLYAVVRYDFVAERSDELTAREGEPIIIIAQSNPEWYVAKPIERLGGPGLIPVSFVDVRDAATGQTMENGQPFPDVREWKKQIKGYEDTNPDLAEQQLQQLRLQEPDRRRELSIQEEEDEMDPVADYYHSVQPKTEDDTLRVLSAYIDSFILEGDQYWFIVFARLSNGKFRVLYRLYEDFYDFQMSFLQAYPMEAGKYDQERMIPFMPGPSDIVDDTITADRARELSEYCDKLLKLPDYLSTSTWVQEQLFGIHEGDIETEMDPALGYLPNDPVDAYSQGALPAPHSPQPHDTHLPNQINTAITNTNYHTNTNYDHSGYYVPKTPSTPATPATPSVYPGQVIKVKIKYRDEIYAIKVPIPVTVDMLRNKVIDRIGFEVELFYKNGDPLLDLNTEVFESAVKIGKLTVLAS</sequence>
<evidence type="ECO:0000256" key="3">
    <source>
        <dbReference type="PROSITE-ProRule" id="PRU00192"/>
    </source>
</evidence>
<dbReference type="Proteomes" id="UP000093000">
    <property type="component" value="Unassembled WGS sequence"/>
</dbReference>
<dbReference type="Gene3D" id="2.30.30.40">
    <property type="entry name" value="SH3 Domains"/>
    <property type="match status" value="2"/>
</dbReference>
<dbReference type="InterPro" id="IPR001683">
    <property type="entry name" value="PX_dom"/>
</dbReference>
<name>A0A1C7N6V7_9FUNG</name>
<evidence type="ECO:0000256" key="2">
    <source>
        <dbReference type="ARBA" id="ARBA00022737"/>
    </source>
</evidence>
<dbReference type="PROSITE" id="PS50195">
    <property type="entry name" value="PX"/>
    <property type="match status" value="1"/>
</dbReference>
<dbReference type="SMART" id="SM00326">
    <property type="entry name" value="SH3"/>
    <property type="match status" value="2"/>
</dbReference>
<dbReference type="Pfam" id="PF00787">
    <property type="entry name" value="PX"/>
    <property type="match status" value="1"/>
</dbReference>
<comment type="caution">
    <text evidence="6">The sequence shown here is derived from an EMBL/GenBank/DDBJ whole genome shotgun (WGS) entry which is preliminary data.</text>
</comment>
<evidence type="ECO:0000313" key="7">
    <source>
        <dbReference type="Proteomes" id="UP000093000"/>
    </source>
</evidence>
<dbReference type="Gene3D" id="3.10.20.90">
    <property type="entry name" value="Phosphatidylinositol 3-kinase Catalytic Subunit, Chain A, domain 1"/>
    <property type="match status" value="1"/>
</dbReference>
<organism evidence="6 7">
    <name type="scientific">Choanephora cucurbitarum</name>
    <dbReference type="NCBI Taxonomy" id="101091"/>
    <lineage>
        <taxon>Eukaryota</taxon>
        <taxon>Fungi</taxon>
        <taxon>Fungi incertae sedis</taxon>
        <taxon>Mucoromycota</taxon>
        <taxon>Mucoromycotina</taxon>
        <taxon>Mucoromycetes</taxon>
        <taxon>Mucorales</taxon>
        <taxon>Mucorineae</taxon>
        <taxon>Choanephoraceae</taxon>
        <taxon>Choanephoroideae</taxon>
        <taxon>Choanephora</taxon>
    </lineage>
</organism>
<evidence type="ECO:0000259" key="4">
    <source>
        <dbReference type="PROSITE" id="PS50002"/>
    </source>
</evidence>
<dbReference type="CDD" id="cd06890">
    <property type="entry name" value="PX_Bem1p"/>
    <property type="match status" value="1"/>
</dbReference>
<feature type="domain" description="SH3" evidence="4">
    <location>
        <begin position="128"/>
        <end position="190"/>
    </location>
</feature>
<keyword evidence="1 3" id="KW-0728">SH3 domain</keyword>
<dbReference type="PANTHER" id="PTHR15706">
    <property type="entry name" value="SH3 MULTIPLE DOMAIN"/>
    <property type="match status" value="1"/>
</dbReference>
<dbReference type="SUPFAM" id="SSF64268">
    <property type="entry name" value="PX domain"/>
    <property type="match status" value="1"/>
</dbReference>
<dbReference type="Pfam" id="PF00018">
    <property type="entry name" value="SH3_1"/>
    <property type="match status" value="1"/>
</dbReference>
<dbReference type="InterPro" id="IPR036028">
    <property type="entry name" value="SH3-like_dom_sf"/>
</dbReference>
<evidence type="ECO:0000313" key="6">
    <source>
        <dbReference type="EMBL" id="OBZ84319.1"/>
    </source>
</evidence>
<dbReference type="AlphaFoldDB" id="A0A1C7N6V7"/>
<dbReference type="Gene3D" id="3.30.1520.10">
    <property type="entry name" value="Phox-like domain"/>
    <property type="match status" value="1"/>
</dbReference>
<dbReference type="SUPFAM" id="SSF50044">
    <property type="entry name" value="SH3-domain"/>
    <property type="match status" value="2"/>
</dbReference>
<dbReference type="PROSITE" id="PS50002">
    <property type="entry name" value="SH3"/>
    <property type="match status" value="2"/>
</dbReference>
<protein>
    <submittedName>
        <fullName evidence="6">Protein scd2/ral3</fullName>
    </submittedName>
</protein>
<dbReference type="FunCoup" id="A0A1C7N6V7">
    <property type="interactions" value="102"/>
</dbReference>
<dbReference type="GO" id="GO:0035091">
    <property type="term" value="F:phosphatidylinositol binding"/>
    <property type="evidence" value="ECO:0007669"/>
    <property type="project" value="InterPro"/>
</dbReference>
<evidence type="ECO:0000256" key="1">
    <source>
        <dbReference type="ARBA" id="ARBA00022443"/>
    </source>
</evidence>
<dbReference type="InParanoid" id="A0A1C7N6V7"/>
<reference evidence="6 7" key="1">
    <citation type="submission" date="2016-03" db="EMBL/GenBank/DDBJ databases">
        <title>Choanephora cucurbitarum.</title>
        <authorList>
            <person name="Min B."/>
            <person name="Park H."/>
            <person name="Park J.-H."/>
            <person name="Shin H.-D."/>
            <person name="Choi I.-G."/>
        </authorList>
    </citation>
    <scope>NUCLEOTIDE SEQUENCE [LARGE SCALE GENOMIC DNA]</scope>
    <source>
        <strain evidence="6 7">KUS-F28377</strain>
    </source>
</reference>
<gene>
    <name evidence="6" type="primary">scd2_0</name>
    <name evidence="6" type="ORF">A0J61_07629</name>
</gene>
<feature type="domain" description="SH3" evidence="4">
    <location>
        <begin position="37"/>
        <end position="100"/>
    </location>
</feature>
<dbReference type="GO" id="GO:0005737">
    <property type="term" value="C:cytoplasm"/>
    <property type="evidence" value="ECO:0007669"/>
    <property type="project" value="TreeGrafter"/>
</dbReference>
<dbReference type="PANTHER" id="PTHR15706:SF2">
    <property type="entry name" value="SH3 AND PX DOMAIN-CONTAINING PROTEIN 2A"/>
    <property type="match status" value="1"/>
</dbReference>
<accession>A0A1C7N6V7</accession>
<dbReference type="EMBL" id="LUGH01000525">
    <property type="protein sequence ID" value="OBZ84319.1"/>
    <property type="molecule type" value="Genomic_DNA"/>
</dbReference>
<dbReference type="STRING" id="101091.A0A1C7N6V7"/>
<evidence type="ECO:0000259" key="5">
    <source>
        <dbReference type="PROSITE" id="PS50195"/>
    </source>
</evidence>
<dbReference type="OrthoDB" id="548867at2759"/>
<keyword evidence="7" id="KW-1185">Reference proteome</keyword>
<keyword evidence="2" id="KW-0677">Repeat</keyword>
<dbReference type="InterPro" id="IPR001452">
    <property type="entry name" value="SH3_domain"/>
</dbReference>
<dbReference type="InterPro" id="IPR051228">
    <property type="entry name" value="NADPH_Oxidase/PX-Domain"/>
</dbReference>
<proteinExistence type="predicted"/>
<dbReference type="SUPFAM" id="SSF54277">
    <property type="entry name" value="CAD &amp; PB1 domains"/>
    <property type="match status" value="1"/>
</dbReference>
<feature type="domain" description="PX" evidence="5">
    <location>
        <begin position="266"/>
        <end position="386"/>
    </location>
</feature>
<dbReference type="Pfam" id="PF14604">
    <property type="entry name" value="SH3_9"/>
    <property type="match status" value="1"/>
</dbReference>